<dbReference type="RefSeq" id="XP_016609379.1">
    <property type="nucleotide sequence ID" value="XM_016751428.1"/>
</dbReference>
<proteinExistence type="predicted"/>
<organism evidence="2 3">
    <name type="scientific">Spizellomyces punctatus (strain DAOM BR117)</name>
    <dbReference type="NCBI Taxonomy" id="645134"/>
    <lineage>
        <taxon>Eukaryota</taxon>
        <taxon>Fungi</taxon>
        <taxon>Fungi incertae sedis</taxon>
        <taxon>Chytridiomycota</taxon>
        <taxon>Chytridiomycota incertae sedis</taxon>
        <taxon>Chytridiomycetes</taxon>
        <taxon>Spizellomycetales</taxon>
        <taxon>Spizellomycetaceae</taxon>
        <taxon>Spizellomyces</taxon>
    </lineage>
</organism>
<reference evidence="2 3" key="1">
    <citation type="submission" date="2009-08" db="EMBL/GenBank/DDBJ databases">
        <title>The Genome Sequence of Spizellomyces punctatus strain DAOM BR117.</title>
        <authorList>
            <consortium name="The Broad Institute Genome Sequencing Platform"/>
            <person name="Russ C."/>
            <person name="Cuomo C."/>
            <person name="Shea T."/>
            <person name="Young S.K."/>
            <person name="Zeng Q."/>
            <person name="Koehrsen M."/>
            <person name="Haas B."/>
            <person name="Borodovsky M."/>
            <person name="Guigo R."/>
            <person name="Alvarado L."/>
            <person name="Berlin A."/>
            <person name="Bochicchio J."/>
            <person name="Borenstein D."/>
            <person name="Chapman S."/>
            <person name="Chen Z."/>
            <person name="Engels R."/>
            <person name="Freedman E."/>
            <person name="Gellesch M."/>
            <person name="Goldberg J."/>
            <person name="Griggs A."/>
            <person name="Gujja S."/>
            <person name="Heiman D."/>
            <person name="Hepburn T."/>
            <person name="Howarth C."/>
            <person name="Jen D."/>
            <person name="Larson L."/>
            <person name="Lewis B."/>
            <person name="Mehta T."/>
            <person name="Park D."/>
            <person name="Pearson M."/>
            <person name="Roberts A."/>
            <person name="Saif S."/>
            <person name="Shenoy N."/>
            <person name="Sisk P."/>
            <person name="Stolte C."/>
            <person name="Sykes S."/>
            <person name="Thomson T."/>
            <person name="Walk T."/>
            <person name="White J."/>
            <person name="Yandava C."/>
            <person name="Burger G."/>
            <person name="Gray M.W."/>
            <person name="Holland P.W.H."/>
            <person name="King N."/>
            <person name="Lang F.B.F."/>
            <person name="Roger A.J."/>
            <person name="Ruiz-Trillo I."/>
            <person name="Lander E."/>
            <person name="Nusbaum C."/>
        </authorList>
    </citation>
    <scope>NUCLEOTIDE SEQUENCE [LARGE SCALE GENOMIC DNA]</scope>
    <source>
        <strain evidence="2 3">DAOM BR117</strain>
    </source>
</reference>
<dbReference type="GeneID" id="27686687"/>
<dbReference type="EMBL" id="KQ257454">
    <property type="protein sequence ID" value="KND01340.1"/>
    <property type="molecule type" value="Genomic_DNA"/>
</dbReference>
<dbReference type="InParanoid" id="A0A0L0HKB8"/>
<dbReference type="VEuPathDB" id="FungiDB:SPPG_03152"/>
<feature type="compositionally biased region" description="Basic and acidic residues" evidence="1">
    <location>
        <begin position="1"/>
        <end position="10"/>
    </location>
</feature>
<feature type="region of interest" description="Disordered" evidence="1">
    <location>
        <begin position="1"/>
        <end position="114"/>
    </location>
</feature>
<accession>A0A0L0HKB8</accession>
<evidence type="ECO:0000313" key="2">
    <source>
        <dbReference type="EMBL" id="KND01340.1"/>
    </source>
</evidence>
<evidence type="ECO:0000256" key="1">
    <source>
        <dbReference type="SAM" id="MobiDB-lite"/>
    </source>
</evidence>
<feature type="compositionally biased region" description="Polar residues" evidence="1">
    <location>
        <begin position="73"/>
        <end position="84"/>
    </location>
</feature>
<protein>
    <submittedName>
        <fullName evidence="2">Uncharacterized protein</fullName>
    </submittedName>
</protein>
<feature type="region of interest" description="Disordered" evidence="1">
    <location>
        <begin position="165"/>
        <end position="227"/>
    </location>
</feature>
<dbReference type="AlphaFoldDB" id="A0A0L0HKB8"/>
<feature type="compositionally biased region" description="Polar residues" evidence="1">
    <location>
        <begin position="184"/>
        <end position="199"/>
    </location>
</feature>
<name>A0A0L0HKB8_SPIPD</name>
<feature type="compositionally biased region" description="Polar residues" evidence="1">
    <location>
        <begin position="28"/>
        <end position="46"/>
    </location>
</feature>
<keyword evidence="3" id="KW-1185">Reference proteome</keyword>
<dbReference type="Proteomes" id="UP000053201">
    <property type="component" value="Unassembled WGS sequence"/>
</dbReference>
<gene>
    <name evidence="2" type="ORF">SPPG_03152</name>
</gene>
<sequence>MDKNDTRSEQENVPATNERTVPGGGTKKQATVTSTAPLNGGQSHQNYAPWEYRAPRFNPSYLGGQARPYSAYAQDNYQKSNQYHPTHAYSASYAPSLRDNELPPRVISSSHADVPRPSYPYAYQHYQQSYNRAQSQSYPNPLHLHKPNSPIWNRKADSELRQTGAYAGIPPPAYNLPPPPAFSQKLSGTYETRTPNIITGDTEKDLRDLLSSIPDDDASIDSEHQHS</sequence>
<evidence type="ECO:0000313" key="3">
    <source>
        <dbReference type="Proteomes" id="UP000053201"/>
    </source>
</evidence>
<feature type="compositionally biased region" description="Pro residues" evidence="1">
    <location>
        <begin position="169"/>
        <end position="181"/>
    </location>
</feature>